<evidence type="ECO:0000313" key="3">
    <source>
        <dbReference type="EMBL" id="MCF3947837.1"/>
    </source>
</evidence>
<comment type="caution">
    <text evidence="3">The sequence shown here is derived from an EMBL/GenBank/DDBJ whole genome shotgun (WGS) entry which is preliminary data.</text>
</comment>
<reference evidence="3 4" key="1">
    <citation type="submission" date="2022-01" db="EMBL/GenBank/DDBJ databases">
        <authorList>
            <person name="Won M."/>
            <person name="Kim S.-J."/>
            <person name="Kwon S.-W."/>
        </authorList>
    </citation>
    <scope>NUCLEOTIDE SEQUENCE [LARGE SCALE GENOMIC DNA]</scope>
    <source>
        <strain evidence="3 4">KCTC 23505</strain>
    </source>
</reference>
<dbReference type="InterPro" id="IPR009061">
    <property type="entry name" value="DNA-bd_dom_put_sf"/>
</dbReference>
<feature type="region of interest" description="Disordered" evidence="1">
    <location>
        <begin position="66"/>
        <end position="91"/>
    </location>
</feature>
<keyword evidence="4" id="KW-1185">Reference proteome</keyword>
<dbReference type="EMBL" id="JAKGBZ010000031">
    <property type="protein sequence ID" value="MCF3947837.1"/>
    <property type="molecule type" value="Genomic_DNA"/>
</dbReference>
<dbReference type="SUPFAM" id="SSF46955">
    <property type="entry name" value="Putative DNA-binding domain"/>
    <property type="match status" value="1"/>
</dbReference>
<organism evidence="3 4">
    <name type="scientific">Acidiphilium iwatense</name>
    <dbReference type="NCBI Taxonomy" id="768198"/>
    <lineage>
        <taxon>Bacteria</taxon>
        <taxon>Pseudomonadati</taxon>
        <taxon>Pseudomonadota</taxon>
        <taxon>Alphaproteobacteria</taxon>
        <taxon>Acetobacterales</taxon>
        <taxon>Acidocellaceae</taxon>
        <taxon>Acidiphilium</taxon>
    </lineage>
</organism>
<dbReference type="Proteomes" id="UP001521209">
    <property type="component" value="Unassembled WGS sequence"/>
</dbReference>
<evidence type="ECO:0000313" key="4">
    <source>
        <dbReference type="Proteomes" id="UP001521209"/>
    </source>
</evidence>
<evidence type="ECO:0000256" key="1">
    <source>
        <dbReference type="SAM" id="MobiDB-lite"/>
    </source>
</evidence>
<dbReference type="InterPro" id="IPR041657">
    <property type="entry name" value="HTH_17"/>
</dbReference>
<dbReference type="Pfam" id="PF12728">
    <property type="entry name" value="HTH_17"/>
    <property type="match status" value="1"/>
</dbReference>
<protein>
    <submittedName>
        <fullName evidence="3">Helix-turn-helix domain-containing protein</fullName>
    </submittedName>
</protein>
<feature type="domain" description="Helix-turn-helix" evidence="2">
    <location>
        <begin position="17"/>
        <end position="64"/>
    </location>
</feature>
<gene>
    <name evidence="3" type="ORF">L2A60_14245</name>
</gene>
<feature type="compositionally biased region" description="Low complexity" evidence="1">
    <location>
        <begin position="74"/>
        <end position="83"/>
    </location>
</feature>
<name>A0ABS9DYK4_9PROT</name>
<proteinExistence type="predicted"/>
<dbReference type="RefSeq" id="WP_235705112.1">
    <property type="nucleotide sequence ID" value="NZ_JAKGBZ010000031.1"/>
</dbReference>
<sequence>MDDEIKRANDAKKGSPFLNTAQAAYYVGLSGRALEKMRRQGRGPRFRKHGRYVRYHIADLDAWSESSGRTVTEGAVAPPQSGPAGQGGPHA</sequence>
<evidence type="ECO:0000259" key="2">
    <source>
        <dbReference type="Pfam" id="PF12728"/>
    </source>
</evidence>
<accession>A0ABS9DYK4</accession>